<accession>A0A0F9TKA3</accession>
<gene>
    <name evidence="1" type="ORF">LCGC14_0315970</name>
</gene>
<evidence type="ECO:0000313" key="1">
    <source>
        <dbReference type="EMBL" id="KKN81685.1"/>
    </source>
</evidence>
<proteinExistence type="predicted"/>
<dbReference type="EMBL" id="LAZR01000211">
    <property type="protein sequence ID" value="KKN81685.1"/>
    <property type="molecule type" value="Genomic_DNA"/>
</dbReference>
<protein>
    <submittedName>
        <fullName evidence="1">Uncharacterized protein</fullName>
    </submittedName>
</protein>
<organism evidence="1">
    <name type="scientific">marine sediment metagenome</name>
    <dbReference type="NCBI Taxonomy" id="412755"/>
    <lineage>
        <taxon>unclassified sequences</taxon>
        <taxon>metagenomes</taxon>
        <taxon>ecological metagenomes</taxon>
    </lineage>
</organism>
<comment type="caution">
    <text evidence="1">The sequence shown here is derived from an EMBL/GenBank/DDBJ whole genome shotgun (WGS) entry which is preliminary data.</text>
</comment>
<sequence length="65" mass="7650">MDKWSILRETLENQYIPLITMSKYKDKCLECKYFVTSREDLNLHCGLWSARCINSDEPPSSALYT</sequence>
<dbReference type="AlphaFoldDB" id="A0A0F9TKA3"/>
<name>A0A0F9TKA3_9ZZZZ</name>
<reference evidence="1" key="1">
    <citation type="journal article" date="2015" name="Nature">
        <title>Complex archaea that bridge the gap between prokaryotes and eukaryotes.</title>
        <authorList>
            <person name="Spang A."/>
            <person name="Saw J.H."/>
            <person name="Jorgensen S.L."/>
            <person name="Zaremba-Niedzwiedzka K."/>
            <person name="Martijn J."/>
            <person name="Lind A.E."/>
            <person name="van Eijk R."/>
            <person name="Schleper C."/>
            <person name="Guy L."/>
            <person name="Ettema T.J."/>
        </authorList>
    </citation>
    <scope>NUCLEOTIDE SEQUENCE</scope>
</reference>